<accession>A0AAW1HWE9</accession>
<evidence type="ECO:0000313" key="1">
    <source>
        <dbReference type="EMBL" id="KAK9681084.1"/>
    </source>
</evidence>
<comment type="caution">
    <text evidence="1">The sequence shown here is derived from an EMBL/GenBank/DDBJ whole genome shotgun (WGS) entry which is preliminary data.</text>
</comment>
<dbReference type="AlphaFoldDB" id="A0AAW1HWE9"/>
<protein>
    <submittedName>
        <fullName evidence="1">Uncharacterized protein</fullName>
    </submittedName>
</protein>
<dbReference type="EMBL" id="JASPKY010000848">
    <property type="protein sequence ID" value="KAK9681084.1"/>
    <property type="molecule type" value="Genomic_DNA"/>
</dbReference>
<evidence type="ECO:0000313" key="2">
    <source>
        <dbReference type="Proteomes" id="UP001458880"/>
    </source>
</evidence>
<gene>
    <name evidence="1" type="ORF">QE152_g38586</name>
</gene>
<dbReference type="Proteomes" id="UP001458880">
    <property type="component" value="Unassembled WGS sequence"/>
</dbReference>
<reference evidence="1 2" key="1">
    <citation type="journal article" date="2024" name="BMC Genomics">
        <title>De novo assembly and annotation of Popillia japonica's genome with initial clues to its potential as an invasive pest.</title>
        <authorList>
            <person name="Cucini C."/>
            <person name="Boschi S."/>
            <person name="Funari R."/>
            <person name="Cardaioli E."/>
            <person name="Iannotti N."/>
            <person name="Marturano G."/>
            <person name="Paoli F."/>
            <person name="Bruttini M."/>
            <person name="Carapelli A."/>
            <person name="Frati F."/>
            <person name="Nardi F."/>
        </authorList>
    </citation>
    <scope>NUCLEOTIDE SEQUENCE [LARGE SCALE GENOMIC DNA]</scope>
    <source>
        <strain evidence="1">DMR45628</strain>
    </source>
</reference>
<keyword evidence="2" id="KW-1185">Reference proteome</keyword>
<proteinExistence type="predicted"/>
<name>A0AAW1HWE9_POPJA</name>
<organism evidence="1 2">
    <name type="scientific">Popillia japonica</name>
    <name type="common">Japanese beetle</name>
    <dbReference type="NCBI Taxonomy" id="7064"/>
    <lineage>
        <taxon>Eukaryota</taxon>
        <taxon>Metazoa</taxon>
        <taxon>Ecdysozoa</taxon>
        <taxon>Arthropoda</taxon>
        <taxon>Hexapoda</taxon>
        <taxon>Insecta</taxon>
        <taxon>Pterygota</taxon>
        <taxon>Neoptera</taxon>
        <taxon>Endopterygota</taxon>
        <taxon>Coleoptera</taxon>
        <taxon>Polyphaga</taxon>
        <taxon>Scarabaeiformia</taxon>
        <taxon>Scarabaeidae</taxon>
        <taxon>Rutelinae</taxon>
        <taxon>Popillia</taxon>
    </lineage>
</organism>
<sequence length="120" mass="14139">MKVLDLIENILKSSLLFHLKKIVNRMKSKRRWETKKHQRLSLEGFACFFYLKFQLGEKAYEVEDNGESNWKTKALKVTLRLMKSETGIFHIFGESKRGVNESALDTCTALLFRERPTLQR</sequence>